<dbReference type="AlphaFoldDB" id="B8AKB0"/>
<evidence type="ECO:0000313" key="2">
    <source>
        <dbReference type="EMBL" id="EEC74891.1"/>
    </source>
</evidence>
<feature type="compositionally biased region" description="Low complexity" evidence="1">
    <location>
        <begin position="15"/>
        <end position="28"/>
    </location>
</feature>
<dbReference type="EMBL" id="CM000128">
    <property type="protein sequence ID" value="EEC74891.1"/>
    <property type="molecule type" value="Genomic_DNA"/>
</dbReference>
<reference evidence="2 3" key="1">
    <citation type="journal article" date="2005" name="PLoS Biol.">
        <title>The genomes of Oryza sativa: a history of duplications.</title>
        <authorList>
            <person name="Yu J."/>
            <person name="Wang J."/>
            <person name="Lin W."/>
            <person name="Li S."/>
            <person name="Li H."/>
            <person name="Zhou J."/>
            <person name="Ni P."/>
            <person name="Dong W."/>
            <person name="Hu S."/>
            <person name="Zeng C."/>
            <person name="Zhang J."/>
            <person name="Zhang Y."/>
            <person name="Li R."/>
            <person name="Xu Z."/>
            <person name="Li S."/>
            <person name="Li X."/>
            <person name="Zheng H."/>
            <person name="Cong L."/>
            <person name="Lin L."/>
            <person name="Yin J."/>
            <person name="Geng J."/>
            <person name="Li G."/>
            <person name="Shi J."/>
            <person name="Liu J."/>
            <person name="Lv H."/>
            <person name="Li J."/>
            <person name="Wang J."/>
            <person name="Deng Y."/>
            <person name="Ran L."/>
            <person name="Shi X."/>
            <person name="Wang X."/>
            <person name="Wu Q."/>
            <person name="Li C."/>
            <person name="Ren X."/>
            <person name="Wang J."/>
            <person name="Wang X."/>
            <person name="Li D."/>
            <person name="Liu D."/>
            <person name="Zhang X."/>
            <person name="Ji Z."/>
            <person name="Zhao W."/>
            <person name="Sun Y."/>
            <person name="Zhang Z."/>
            <person name="Bao J."/>
            <person name="Han Y."/>
            <person name="Dong L."/>
            <person name="Ji J."/>
            <person name="Chen P."/>
            <person name="Wu S."/>
            <person name="Liu J."/>
            <person name="Xiao Y."/>
            <person name="Bu D."/>
            <person name="Tan J."/>
            <person name="Yang L."/>
            <person name="Ye C."/>
            <person name="Zhang J."/>
            <person name="Xu J."/>
            <person name="Zhou Y."/>
            <person name="Yu Y."/>
            <person name="Zhang B."/>
            <person name="Zhuang S."/>
            <person name="Wei H."/>
            <person name="Liu B."/>
            <person name="Lei M."/>
            <person name="Yu H."/>
            <person name="Li Y."/>
            <person name="Xu H."/>
            <person name="Wei S."/>
            <person name="He X."/>
            <person name="Fang L."/>
            <person name="Zhang Z."/>
            <person name="Zhang Y."/>
            <person name="Huang X."/>
            <person name="Su Z."/>
            <person name="Tong W."/>
            <person name="Li J."/>
            <person name="Tong Z."/>
            <person name="Li S."/>
            <person name="Ye J."/>
            <person name="Wang L."/>
            <person name="Fang L."/>
            <person name="Lei T."/>
            <person name="Chen C."/>
            <person name="Chen H."/>
            <person name="Xu Z."/>
            <person name="Li H."/>
            <person name="Huang H."/>
            <person name="Zhang F."/>
            <person name="Xu H."/>
            <person name="Li N."/>
            <person name="Zhao C."/>
            <person name="Li S."/>
            <person name="Dong L."/>
            <person name="Huang Y."/>
            <person name="Li L."/>
            <person name="Xi Y."/>
            <person name="Qi Q."/>
            <person name="Li W."/>
            <person name="Zhang B."/>
            <person name="Hu W."/>
            <person name="Zhang Y."/>
            <person name="Tian X."/>
            <person name="Jiao Y."/>
            <person name="Liang X."/>
            <person name="Jin J."/>
            <person name="Gao L."/>
            <person name="Zheng W."/>
            <person name="Hao B."/>
            <person name="Liu S."/>
            <person name="Wang W."/>
            <person name="Yuan L."/>
            <person name="Cao M."/>
            <person name="McDermott J."/>
            <person name="Samudrala R."/>
            <person name="Wang J."/>
            <person name="Wong G.K."/>
            <person name="Yang H."/>
        </authorList>
    </citation>
    <scope>NUCLEOTIDE SEQUENCE [LARGE SCALE GENOMIC DNA]</scope>
    <source>
        <strain evidence="3">cv. 93-11</strain>
    </source>
</reference>
<dbReference type="Gramene" id="BGIOSGA011081-TA">
    <property type="protein sequence ID" value="BGIOSGA011081-PA"/>
    <property type="gene ID" value="BGIOSGA011081"/>
</dbReference>
<gene>
    <name evidence="2" type="ORF">OsI_10806</name>
</gene>
<dbReference type="Proteomes" id="UP000007015">
    <property type="component" value="Chromosome 3"/>
</dbReference>
<evidence type="ECO:0000256" key="1">
    <source>
        <dbReference type="SAM" id="MobiDB-lite"/>
    </source>
</evidence>
<evidence type="ECO:0000313" key="3">
    <source>
        <dbReference type="Proteomes" id="UP000007015"/>
    </source>
</evidence>
<keyword evidence="3" id="KW-1185">Reference proteome</keyword>
<proteinExistence type="predicted"/>
<organism evidence="2 3">
    <name type="scientific">Oryza sativa subsp. indica</name>
    <name type="common">Rice</name>
    <dbReference type="NCBI Taxonomy" id="39946"/>
    <lineage>
        <taxon>Eukaryota</taxon>
        <taxon>Viridiplantae</taxon>
        <taxon>Streptophyta</taxon>
        <taxon>Embryophyta</taxon>
        <taxon>Tracheophyta</taxon>
        <taxon>Spermatophyta</taxon>
        <taxon>Magnoliopsida</taxon>
        <taxon>Liliopsida</taxon>
        <taxon>Poales</taxon>
        <taxon>Poaceae</taxon>
        <taxon>BOP clade</taxon>
        <taxon>Oryzoideae</taxon>
        <taxon>Oryzeae</taxon>
        <taxon>Oryzinae</taxon>
        <taxon>Oryza</taxon>
        <taxon>Oryza sativa</taxon>
    </lineage>
</organism>
<accession>B8AKB0</accession>
<feature type="region of interest" description="Disordered" evidence="1">
    <location>
        <begin position="1"/>
        <end position="28"/>
    </location>
</feature>
<name>B8AKB0_ORYSI</name>
<sequence>MFYAISHSPEPPLPSSSSSSLSSPCTSASTSRARAVRITALWRDVRVRLLLAEHHHRRPVAGGIGVVVSSAAASPTQRRARCPLRYAARRLDGQAAPADHLVAEVRGRITVARPGAPRTHPLITGCVRTMYRVQHPVRVATPAEPLLPYHLLAQPPLLSNMSTSCSKKS</sequence>
<protein>
    <submittedName>
        <fullName evidence="2">Uncharacterized protein</fullName>
    </submittedName>
</protein>
<dbReference type="HOGENOM" id="CLU_1581098_0_0_1"/>